<evidence type="ECO:0000313" key="6">
    <source>
        <dbReference type="Proteomes" id="UP000749559"/>
    </source>
</evidence>
<feature type="compositionally biased region" description="Polar residues" evidence="4">
    <location>
        <begin position="499"/>
        <end position="518"/>
    </location>
</feature>
<dbReference type="InterPro" id="IPR001781">
    <property type="entry name" value="Znf_LIM"/>
</dbReference>
<feature type="region of interest" description="Disordered" evidence="4">
    <location>
        <begin position="44"/>
        <end position="66"/>
    </location>
</feature>
<organism evidence="5 6">
    <name type="scientific">Owenia fusiformis</name>
    <name type="common">Polychaete worm</name>
    <dbReference type="NCBI Taxonomy" id="6347"/>
    <lineage>
        <taxon>Eukaryota</taxon>
        <taxon>Metazoa</taxon>
        <taxon>Spiralia</taxon>
        <taxon>Lophotrochozoa</taxon>
        <taxon>Annelida</taxon>
        <taxon>Polychaeta</taxon>
        <taxon>Sedentaria</taxon>
        <taxon>Canalipalpata</taxon>
        <taxon>Sabellida</taxon>
        <taxon>Oweniida</taxon>
        <taxon>Oweniidae</taxon>
        <taxon>Owenia</taxon>
    </lineage>
</organism>
<dbReference type="Pfam" id="PF23265">
    <property type="entry name" value="Ig-like_KY"/>
    <property type="match status" value="2"/>
</dbReference>
<keyword evidence="3" id="KW-0440">LIM domain</keyword>
<dbReference type="InterPro" id="IPR038765">
    <property type="entry name" value="Papain-like_cys_pep_sf"/>
</dbReference>
<dbReference type="GO" id="GO:0046872">
    <property type="term" value="F:metal ion binding"/>
    <property type="evidence" value="ECO:0007669"/>
    <property type="project" value="UniProtKB-KW"/>
</dbReference>
<feature type="region of interest" description="Disordered" evidence="4">
    <location>
        <begin position="344"/>
        <end position="522"/>
    </location>
</feature>
<dbReference type="PROSITE" id="PS50023">
    <property type="entry name" value="LIM_DOMAIN_2"/>
    <property type="match status" value="1"/>
</dbReference>
<evidence type="ECO:0000313" key="5">
    <source>
        <dbReference type="EMBL" id="CAH1779951.1"/>
    </source>
</evidence>
<dbReference type="Pfam" id="PF00412">
    <property type="entry name" value="LIM"/>
    <property type="match status" value="1"/>
</dbReference>
<dbReference type="InterPro" id="IPR056564">
    <property type="entry name" value="Ig-like_KY"/>
</dbReference>
<keyword evidence="6" id="KW-1185">Reference proteome</keyword>
<feature type="compositionally biased region" description="Basic and acidic residues" evidence="4">
    <location>
        <begin position="413"/>
        <end position="435"/>
    </location>
</feature>
<evidence type="ECO:0000256" key="1">
    <source>
        <dbReference type="ARBA" id="ARBA00022723"/>
    </source>
</evidence>
<dbReference type="SMART" id="SM00460">
    <property type="entry name" value="TGc"/>
    <property type="match status" value="1"/>
</dbReference>
<dbReference type="InterPro" id="IPR053041">
    <property type="entry name" value="Transglut-like_Superfamily_Mod"/>
</dbReference>
<sequence length="1085" mass="124768">MIRYNPKTKNLATSLKILDYDDEARPYEPRYNMATGGGTLDSQLHSGGSSELVNRRGQTPWTPSNYTQRQDKCHRCAKRVYPVEKVCIKLGIVYHRQCFRCKVCGIQLTIKNFQWVDEESSSIDGDGAQREVFCEGHVPKNTARFGKDALGIQSALHAPKGTDAYNPQIRGILQKKGWEYDNKALEFDHIRNLSQQNTTRTPLRTYDDFEKHGVFDAQQALEEKHKEEEDRLYKQIFEEREGAIRKMDEKLREEKEKSVLELIEYFNRREEVEGYSEELDEQREKRLRELDDVYKDKREERLKKLLAKLAMDERARVSDIVERHAQEMLLLLADKDREIQAREIDGEEFPPGTEPWTKHRPGSEAEHGDELYLPGEHSGADDSFHLGAEASGMSHERRGSNGSGSSSIYDPDQDPRHRGARRQESKGVSRSDSKSSRGRSRGSKYDPEARGSTTHWGTDSLSRRRSKRHSSGTHDGDFEEDDDVFGDEVKMREKGVKRQPSTVSSATQKRLSSMSQPGSPRAEMPFDHSVVPDVAPPQFGKEKIYDSPEIFQKLDKQAIEVSKLEHNNFTALVKALTKDCGSELEKIRAIFRWITAKDLSRLQFDQSIQSDSPLGILRGIKYGTESYHDLLKRLCSYAGMHCHIIKGYSKGAGYRPGIRIDNKHFRNQWTAVCIDGQWRFVNCNWGSRHVKARSGHDKTRLFYRCDEFYFLTDPRQHIHQHFPDDPAWQLLPRRLTLEQFERLPLLKSPFFNYGMSFVVKTSAIVHSDDGIAEVEIKMPKLVGFSCTLELHDRKMKQLILAGRTMIRTIDNVAIFTAHLPKSGKFIWDIYITDDWQSDSMEHACSFLIVCSGVRGHLPRFPNVGQFGRTPLMRLMGLAEDERQDHDPLILCKNEELFLSFEVDEQLVFSHTMKLFDSHNKSFVDQDRFAVLIQMDEANCVYAVKCPTEGFYVLSIFCTDDPKGEAMECVYKYLIDCQMAFSGATPFPKTSRRWRDCALHEPLNGSLMGSEDVKFLIESPLAVSMDVKLLDKFIPLKREGDNWEGTISTGEDAEKLMVFAKFNKSSNKLIPMLEYEIRHSRRESAF</sequence>
<dbReference type="SUPFAM" id="SSF57716">
    <property type="entry name" value="Glucocorticoid receptor-like (DNA-binding domain)"/>
    <property type="match status" value="1"/>
</dbReference>
<dbReference type="SMART" id="SM00132">
    <property type="entry name" value="LIM"/>
    <property type="match status" value="1"/>
</dbReference>
<reference evidence="5" key="1">
    <citation type="submission" date="2022-03" db="EMBL/GenBank/DDBJ databases">
        <authorList>
            <person name="Martin C."/>
        </authorList>
    </citation>
    <scope>NUCLEOTIDE SEQUENCE</scope>
</reference>
<feature type="compositionally biased region" description="Basic and acidic residues" evidence="4">
    <location>
        <begin position="487"/>
        <end position="496"/>
    </location>
</feature>
<dbReference type="PANTHER" id="PTHR47020">
    <property type="entry name" value="HILLARIN"/>
    <property type="match status" value="1"/>
</dbReference>
<dbReference type="Gene3D" id="2.10.110.10">
    <property type="entry name" value="Cysteine Rich Protein"/>
    <property type="match status" value="1"/>
</dbReference>
<dbReference type="InterPro" id="IPR002931">
    <property type="entry name" value="Transglutaminase-like"/>
</dbReference>
<name>A0A8J1URL6_OWEFU</name>
<dbReference type="PANTHER" id="PTHR47020:SF1">
    <property type="entry name" value="HILLARIN"/>
    <property type="match status" value="1"/>
</dbReference>
<feature type="compositionally biased region" description="Basic and acidic residues" evidence="4">
    <location>
        <begin position="361"/>
        <end position="370"/>
    </location>
</feature>
<dbReference type="OrthoDB" id="6129702at2759"/>
<evidence type="ECO:0000256" key="4">
    <source>
        <dbReference type="SAM" id="MobiDB-lite"/>
    </source>
</evidence>
<dbReference type="SUPFAM" id="SSF54001">
    <property type="entry name" value="Cysteine proteinases"/>
    <property type="match status" value="1"/>
</dbReference>
<gene>
    <name evidence="5" type="ORF">OFUS_LOCUS6706</name>
</gene>
<proteinExistence type="predicted"/>
<dbReference type="AlphaFoldDB" id="A0A8J1URL6"/>
<dbReference type="Proteomes" id="UP000749559">
    <property type="component" value="Unassembled WGS sequence"/>
</dbReference>
<evidence type="ECO:0000256" key="2">
    <source>
        <dbReference type="ARBA" id="ARBA00022833"/>
    </source>
</evidence>
<evidence type="ECO:0000256" key="3">
    <source>
        <dbReference type="ARBA" id="ARBA00023038"/>
    </source>
</evidence>
<keyword evidence="1" id="KW-0479">Metal-binding</keyword>
<feature type="compositionally biased region" description="Acidic residues" evidence="4">
    <location>
        <begin position="477"/>
        <end position="486"/>
    </location>
</feature>
<dbReference type="PROSITE" id="PS00478">
    <property type="entry name" value="LIM_DOMAIN_1"/>
    <property type="match status" value="1"/>
</dbReference>
<accession>A0A8J1URL6</accession>
<keyword evidence="2" id="KW-0862">Zinc</keyword>
<dbReference type="EMBL" id="CAIIXF020000003">
    <property type="protein sequence ID" value="CAH1779951.1"/>
    <property type="molecule type" value="Genomic_DNA"/>
</dbReference>
<protein>
    <submittedName>
        <fullName evidence="5">Uncharacterized protein</fullName>
    </submittedName>
</protein>
<comment type="caution">
    <text evidence="5">The sequence shown here is derived from an EMBL/GenBank/DDBJ whole genome shotgun (WGS) entry which is preliminary data.</text>
</comment>